<evidence type="ECO:0000256" key="3">
    <source>
        <dbReference type="ARBA" id="ARBA00023163"/>
    </source>
</evidence>
<dbReference type="PANTHER" id="PTHR44688:SF16">
    <property type="entry name" value="DNA-BINDING TRANSCRIPTIONAL ACTIVATOR DEVR_DOSR"/>
    <property type="match status" value="1"/>
</dbReference>
<dbReference type="RefSeq" id="WP_184790771.1">
    <property type="nucleotide sequence ID" value="NZ_BONT01000066.1"/>
</dbReference>
<dbReference type="PROSITE" id="PS50043">
    <property type="entry name" value="HTH_LUXR_2"/>
    <property type="match status" value="1"/>
</dbReference>
<dbReference type="InterPro" id="IPR000792">
    <property type="entry name" value="Tscrpt_reg_LuxR_C"/>
</dbReference>
<dbReference type="Pfam" id="PF00196">
    <property type="entry name" value="GerE"/>
    <property type="match status" value="1"/>
</dbReference>
<dbReference type="EMBL" id="JACHGT010000014">
    <property type="protein sequence ID" value="MBB6037968.1"/>
    <property type="molecule type" value="Genomic_DNA"/>
</dbReference>
<keyword evidence="1" id="KW-0805">Transcription regulation</keyword>
<name>A0A841FW55_9ACTN</name>
<comment type="caution">
    <text evidence="5">The sequence shown here is derived from an EMBL/GenBank/DDBJ whole genome shotgun (WGS) entry which is preliminary data.</text>
</comment>
<dbReference type="InterPro" id="IPR049945">
    <property type="entry name" value="AAA_22"/>
</dbReference>
<feature type="domain" description="HTH luxR-type" evidence="4">
    <location>
        <begin position="797"/>
        <end position="861"/>
    </location>
</feature>
<dbReference type="SUPFAM" id="SSF46894">
    <property type="entry name" value="C-terminal effector domain of the bipartite response regulators"/>
    <property type="match status" value="1"/>
</dbReference>
<dbReference type="Gene3D" id="1.10.10.10">
    <property type="entry name" value="Winged helix-like DNA-binding domain superfamily/Winged helix DNA-binding domain"/>
    <property type="match status" value="1"/>
</dbReference>
<gene>
    <name evidence="5" type="ORF">HNR73_005848</name>
</gene>
<proteinExistence type="predicted"/>
<keyword evidence="6" id="KW-1185">Reference proteome</keyword>
<dbReference type="PRINTS" id="PR00038">
    <property type="entry name" value="HTHLUXR"/>
</dbReference>
<keyword evidence="2 5" id="KW-0238">DNA-binding</keyword>
<evidence type="ECO:0000313" key="6">
    <source>
        <dbReference type="Proteomes" id="UP000548476"/>
    </source>
</evidence>
<dbReference type="InterPro" id="IPR036388">
    <property type="entry name" value="WH-like_DNA-bd_sf"/>
</dbReference>
<dbReference type="GO" id="GO:0006355">
    <property type="term" value="P:regulation of DNA-templated transcription"/>
    <property type="evidence" value="ECO:0007669"/>
    <property type="project" value="InterPro"/>
</dbReference>
<dbReference type="AlphaFoldDB" id="A0A841FW55"/>
<dbReference type="Proteomes" id="UP000548476">
    <property type="component" value="Unassembled WGS sequence"/>
</dbReference>
<dbReference type="SMART" id="SM00382">
    <property type="entry name" value="AAA"/>
    <property type="match status" value="1"/>
</dbReference>
<dbReference type="PROSITE" id="PS00622">
    <property type="entry name" value="HTH_LUXR_1"/>
    <property type="match status" value="1"/>
</dbReference>
<dbReference type="Gene3D" id="3.40.50.300">
    <property type="entry name" value="P-loop containing nucleotide triphosphate hydrolases"/>
    <property type="match status" value="1"/>
</dbReference>
<evidence type="ECO:0000313" key="5">
    <source>
        <dbReference type="EMBL" id="MBB6037968.1"/>
    </source>
</evidence>
<dbReference type="InterPro" id="IPR016032">
    <property type="entry name" value="Sig_transdc_resp-reg_C-effctor"/>
</dbReference>
<dbReference type="SMART" id="SM00421">
    <property type="entry name" value="HTH_LUXR"/>
    <property type="match status" value="1"/>
</dbReference>
<evidence type="ECO:0000256" key="2">
    <source>
        <dbReference type="ARBA" id="ARBA00023125"/>
    </source>
</evidence>
<evidence type="ECO:0000259" key="4">
    <source>
        <dbReference type="PROSITE" id="PS50043"/>
    </source>
</evidence>
<keyword evidence="3" id="KW-0804">Transcription</keyword>
<protein>
    <submittedName>
        <fullName evidence="5">DNA-binding CsgD family transcriptional regulator</fullName>
    </submittedName>
</protein>
<sequence>MDDPAPAVVIIAGAPGMGKSHHAARIAREATGRVVVVACRGLPDSPYAALGELLSALDLPPAARGDEPYLLGLRLLDALAHVTVVLDDLDHADDHSLAVLRHAATRLPTGAVLAATHTTGRPPPLGTGLSSANDVHVRRIDLIPLSLAEVTAVTGPERAAGIYTASGGIPRHAHELARTGGALPAVIAETAAERLRAVAPLARTAVEALALLGRPAGLALLTEICARPAGAVATAVDEASRAGLCTIRGETAACEPPVVADAVVHALPLATRRATHAAILAALVRRDDEAPLDDLVRHGRGAGDLVTVARHAMDAVLRIPRDGEPDPADTAHLARLLRDLLRDTDLPFRVRAGVGGRLNHLVVTRLECRQTMLLLREVLGDRHVPAGIRGELRLGLGLLMMNQDGDSDGGRAELTRAVGELHRRPALAARAMTALALPYWGSAPAEEHARWLARAENALPDRAEAGLRAAVTVNRVTALLQFGDPRGRREAEATPVHADDPGARRELLRGHSNFAAATLILGHDAAAETHLGRAATLAEQISAVYTAPILACTRLRLDLAGGHWDGLARRAEEHLAAYAGNPYVSCTGNLVLGSLALARGDHDEAARRLADPVLRPGPHRMEAEAAVAIAARIRLSLRTGAPASARELLDGLDRVRAKGLWTWSADLVDAGVAAFVHAGDTTGARLLTTEFSEALADRDYPHGHAVAAACAALLDDDPALHLEAAARYAAMPRPYAQALALENAARGHLGHGNAPAALPLLAQAFALLDALGATYDAARCARLLRDNGEAPGHRRGRPGYGGHLSPREREVAHLLAAGRTNREIAEVLFLSVRTVEHHVASVMRKLGASGRDEVVVPADGH</sequence>
<dbReference type="CDD" id="cd06170">
    <property type="entry name" value="LuxR_C_like"/>
    <property type="match status" value="1"/>
</dbReference>
<dbReference type="GO" id="GO:0016887">
    <property type="term" value="F:ATP hydrolysis activity"/>
    <property type="evidence" value="ECO:0007669"/>
    <property type="project" value="InterPro"/>
</dbReference>
<reference evidence="5 6" key="1">
    <citation type="submission" date="2020-08" db="EMBL/GenBank/DDBJ databases">
        <title>Genomic Encyclopedia of Type Strains, Phase IV (KMG-IV): sequencing the most valuable type-strain genomes for metagenomic binning, comparative biology and taxonomic classification.</title>
        <authorList>
            <person name="Goeker M."/>
        </authorList>
    </citation>
    <scope>NUCLEOTIDE SEQUENCE [LARGE SCALE GENOMIC DNA]</scope>
    <source>
        <strain evidence="5 6">YIM 65646</strain>
    </source>
</reference>
<dbReference type="SUPFAM" id="SSF52540">
    <property type="entry name" value="P-loop containing nucleoside triphosphate hydrolases"/>
    <property type="match status" value="1"/>
</dbReference>
<dbReference type="Pfam" id="PF13401">
    <property type="entry name" value="AAA_22"/>
    <property type="match status" value="1"/>
</dbReference>
<dbReference type="GO" id="GO:0003677">
    <property type="term" value="F:DNA binding"/>
    <property type="evidence" value="ECO:0007669"/>
    <property type="project" value="UniProtKB-KW"/>
</dbReference>
<dbReference type="PANTHER" id="PTHR44688">
    <property type="entry name" value="DNA-BINDING TRANSCRIPTIONAL ACTIVATOR DEVR_DOSR"/>
    <property type="match status" value="1"/>
</dbReference>
<evidence type="ECO:0000256" key="1">
    <source>
        <dbReference type="ARBA" id="ARBA00023015"/>
    </source>
</evidence>
<organism evidence="5 6">
    <name type="scientific">Phytomonospora endophytica</name>
    <dbReference type="NCBI Taxonomy" id="714109"/>
    <lineage>
        <taxon>Bacteria</taxon>
        <taxon>Bacillati</taxon>
        <taxon>Actinomycetota</taxon>
        <taxon>Actinomycetes</taxon>
        <taxon>Micromonosporales</taxon>
        <taxon>Micromonosporaceae</taxon>
        <taxon>Phytomonospora</taxon>
    </lineage>
</organism>
<accession>A0A841FW55</accession>
<dbReference type="InterPro" id="IPR027417">
    <property type="entry name" value="P-loop_NTPase"/>
</dbReference>
<dbReference type="InterPro" id="IPR003593">
    <property type="entry name" value="AAA+_ATPase"/>
</dbReference>